<evidence type="ECO:0000313" key="1">
    <source>
        <dbReference type="EMBL" id="KAK1146833.1"/>
    </source>
</evidence>
<name>A0ACC3B9M6_9EURO</name>
<sequence length="301" mass="33182">MERRNTRTSATSRSSSVASRNQDAPAAEPQAPTTVKRKASKAAITQRPARPVEQPVEQPIDPPAPTTQQTAQSTSQPIDQPTRAQPEPEATPIAVPTLNPHLNTSNIDMSLRKPFDASNLGRKESSSFSAPQPLFGRSNQPPLFSRPSETSPFGQPTKSTSIDQSAATALKELELLKMKVQVLEERVKTREAQKEAAESRSKMDNARAERHKKSYTDTAQTVLHLQEEIAQLRAAAEETIGEPLEQPEAPEPEPQAQASRPQRTQALPEEDRYEDTEPARTFGTSTYRRNNFYGGPQSAPR</sequence>
<evidence type="ECO:0000313" key="2">
    <source>
        <dbReference type="Proteomes" id="UP001177260"/>
    </source>
</evidence>
<dbReference type="EMBL" id="JAOPJF010000015">
    <property type="protein sequence ID" value="KAK1146833.1"/>
    <property type="molecule type" value="Genomic_DNA"/>
</dbReference>
<accession>A0ACC3B9M6</accession>
<gene>
    <name evidence="1" type="ORF">N8T08_002594</name>
</gene>
<reference evidence="1 2" key="1">
    <citation type="journal article" date="2023" name="ACS Omega">
        <title>Identification of the Neoaspergillic Acid Biosynthesis Gene Cluster by Establishing an In Vitro CRISPR-Ribonucleoprotein Genetic System in Aspergillus melleus.</title>
        <authorList>
            <person name="Yuan B."/>
            <person name="Grau M.F."/>
            <person name="Murata R.M."/>
            <person name="Torok T."/>
            <person name="Venkateswaran K."/>
            <person name="Stajich J.E."/>
            <person name="Wang C.C.C."/>
        </authorList>
    </citation>
    <scope>NUCLEOTIDE SEQUENCE [LARGE SCALE GENOMIC DNA]</scope>
    <source>
        <strain evidence="1 2">IMV 1140</strain>
    </source>
</reference>
<dbReference type="Proteomes" id="UP001177260">
    <property type="component" value="Unassembled WGS sequence"/>
</dbReference>
<organism evidence="1 2">
    <name type="scientific">Aspergillus melleus</name>
    <dbReference type="NCBI Taxonomy" id="138277"/>
    <lineage>
        <taxon>Eukaryota</taxon>
        <taxon>Fungi</taxon>
        <taxon>Dikarya</taxon>
        <taxon>Ascomycota</taxon>
        <taxon>Pezizomycotina</taxon>
        <taxon>Eurotiomycetes</taxon>
        <taxon>Eurotiomycetidae</taxon>
        <taxon>Eurotiales</taxon>
        <taxon>Aspergillaceae</taxon>
        <taxon>Aspergillus</taxon>
        <taxon>Aspergillus subgen. Circumdati</taxon>
    </lineage>
</organism>
<proteinExistence type="predicted"/>
<protein>
    <submittedName>
        <fullName evidence="1">Uncharacterized protein</fullName>
    </submittedName>
</protein>
<keyword evidence="2" id="KW-1185">Reference proteome</keyword>
<comment type="caution">
    <text evidence="1">The sequence shown here is derived from an EMBL/GenBank/DDBJ whole genome shotgun (WGS) entry which is preliminary data.</text>
</comment>